<evidence type="ECO:0000256" key="1">
    <source>
        <dbReference type="SAM" id="Phobius"/>
    </source>
</evidence>
<keyword evidence="3" id="KW-1185">Reference proteome</keyword>
<accession>A0ABY4JRX6</accession>
<organism evidence="2 3">
    <name type="scientific">Gottfriedia acidiceleris</name>
    <dbReference type="NCBI Taxonomy" id="371036"/>
    <lineage>
        <taxon>Bacteria</taxon>
        <taxon>Bacillati</taxon>
        <taxon>Bacillota</taxon>
        <taxon>Bacilli</taxon>
        <taxon>Bacillales</taxon>
        <taxon>Bacillaceae</taxon>
        <taxon>Gottfriedia</taxon>
    </lineage>
</organism>
<keyword evidence="1" id="KW-0472">Membrane</keyword>
<name>A0ABY4JRX6_9BACI</name>
<reference evidence="2 3" key="1">
    <citation type="submission" date="2022-04" db="EMBL/GenBank/DDBJ databases">
        <title>Mechanism of arsenic methylation and mitigation arsenic toxicity by Bacillus sp. LH14 from an Arsenic-Contaminated Paddy Soil.</title>
        <authorList>
            <person name="Wang D."/>
        </authorList>
    </citation>
    <scope>NUCLEOTIDE SEQUENCE [LARGE SCALE GENOMIC DNA]</scope>
    <source>
        <strain evidence="2 3">LH14</strain>
    </source>
</reference>
<dbReference type="Proteomes" id="UP000830639">
    <property type="component" value="Chromosome"/>
</dbReference>
<sequence length="51" mass="5891">MTKKKQPKYNVDDIVVITLYGTVGKITNINFLFLLGIHHLRKMYNAKVIPC</sequence>
<protein>
    <submittedName>
        <fullName evidence="2">Uncharacterized protein</fullName>
    </submittedName>
</protein>
<proteinExistence type="predicted"/>
<evidence type="ECO:0000313" key="3">
    <source>
        <dbReference type="Proteomes" id="UP000830639"/>
    </source>
</evidence>
<keyword evidence="1" id="KW-1133">Transmembrane helix</keyword>
<gene>
    <name evidence="2" type="ORF">MY490_10115</name>
</gene>
<dbReference type="RefSeq" id="WP_248269460.1">
    <property type="nucleotide sequence ID" value="NZ_CP096034.1"/>
</dbReference>
<feature type="transmembrane region" description="Helical" evidence="1">
    <location>
        <begin position="14"/>
        <end position="37"/>
    </location>
</feature>
<dbReference type="EMBL" id="CP096034">
    <property type="protein sequence ID" value="UPM56584.1"/>
    <property type="molecule type" value="Genomic_DNA"/>
</dbReference>
<keyword evidence="1" id="KW-0812">Transmembrane</keyword>
<evidence type="ECO:0000313" key="2">
    <source>
        <dbReference type="EMBL" id="UPM56584.1"/>
    </source>
</evidence>